<accession>A0A5B0HFA1</accession>
<feature type="domain" description="Acyltransferase 3" evidence="2">
    <location>
        <begin position="6"/>
        <end position="354"/>
    </location>
</feature>
<keyword evidence="1" id="KW-0812">Transmembrane</keyword>
<feature type="transmembrane region" description="Helical" evidence="1">
    <location>
        <begin position="172"/>
        <end position="191"/>
    </location>
</feature>
<keyword evidence="1" id="KW-1133">Transmembrane helix</keyword>
<keyword evidence="3" id="KW-0808">Transferase</keyword>
<reference evidence="3 4" key="1">
    <citation type="submission" date="2019-08" db="EMBL/GenBank/DDBJ databases">
        <title>Paraburkholderia sp. DCY113.</title>
        <authorList>
            <person name="Kang J."/>
        </authorList>
    </citation>
    <scope>NUCLEOTIDE SEQUENCE [LARGE SCALE GENOMIC DNA]</scope>
    <source>
        <strain evidence="3 4">DCY113</strain>
    </source>
</reference>
<dbReference type="Pfam" id="PF01757">
    <property type="entry name" value="Acyl_transf_3"/>
    <property type="match status" value="1"/>
</dbReference>
<feature type="transmembrane region" description="Helical" evidence="1">
    <location>
        <begin position="275"/>
        <end position="296"/>
    </location>
</feature>
<keyword evidence="4" id="KW-1185">Reference proteome</keyword>
<feature type="transmembrane region" description="Helical" evidence="1">
    <location>
        <begin position="148"/>
        <end position="165"/>
    </location>
</feature>
<dbReference type="PANTHER" id="PTHR23028:SF134">
    <property type="entry name" value="PUTATIVE (AFU_ORTHOLOGUE AFUA_4G08520)-RELATED"/>
    <property type="match status" value="1"/>
</dbReference>
<keyword evidence="3" id="KW-0012">Acyltransferase</keyword>
<feature type="transmembrane region" description="Helical" evidence="1">
    <location>
        <begin position="211"/>
        <end position="231"/>
    </location>
</feature>
<feature type="transmembrane region" description="Helical" evidence="1">
    <location>
        <begin position="308"/>
        <end position="329"/>
    </location>
</feature>
<protein>
    <submittedName>
        <fullName evidence="3">Acyltransferase</fullName>
    </submittedName>
</protein>
<gene>
    <name evidence="3" type="ORF">FVF58_07310</name>
</gene>
<organism evidence="3 4">
    <name type="scientific">Paraburkholderia panacisoli</name>
    <dbReference type="NCBI Taxonomy" id="2603818"/>
    <lineage>
        <taxon>Bacteria</taxon>
        <taxon>Pseudomonadati</taxon>
        <taxon>Pseudomonadota</taxon>
        <taxon>Betaproteobacteria</taxon>
        <taxon>Burkholderiales</taxon>
        <taxon>Burkholderiaceae</taxon>
        <taxon>Paraburkholderia</taxon>
    </lineage>
</organism>
<feature type="transmembrane region" description="Helical" evidence="1">
    <location>
        <begin position="72"/>
        <end position="95"/>
    </location>
</feature>
<name>A0A5B0HFA1_9BURK</name>
<evidence type="ECO:0000313" key="3">
    <source>
        <dbReference type="EMBL" id="KAA1013553.1"/>
    </source>
</evidence>
<evidence type="ECO:0000256" key="1">
    <source>
        <dbReference type="SAM" id="Phobius"/>
    </source>
</evidence>
<feature type="transmembrane region" description="Helical" evidence="1">
    <location>
        <begin position="252"/>
        <end position="269"/>
    </location>
</feature>
<sequence length="385" mass="42585">MNNRYDALDGLRGVAAIAVMLGHFQTTLFQNAYVAVDLFFMLSGFVIAHSYRARLLGGMTGVEYIKRRFIRLYPMLLISLLIGLPVMIEAGALGISSYPMRSVVSATAYQFFFTPYIGSFVTAKAAVLSAFPAMDPSSGVLFPLNPPAWSLFYEMVASIAFVTLVRLNTGVMLKIIIVSGIMFLITGALVSFETHGRSIIDFQQGWGEDRIVGGFYQVAFGFVVGVFLYDVRNSNACRHILEAVPNWVFRHTYYLYAVALMVFVFPFAVRGLYPLLMIFCVAPCLVMVGANVSCAVPFEMKIARFLGWLSYPIYLLHFPIGRAVFMLVGKPNGSTAVPLLVSCAVTLLSAIVLTKYVEQPTRAFLSRKYARSSPTRGDPADQRSM</sequence>
<keyword evidence="1" id="KW-0472">Membrane</keyword>
<dbReference type="GO" id="GO:0016747">
    <property type="term" value="F:acyltransferase activity, transferring groups other than amino-acyl groups"/>
    <property type="evidence" value="ECO:0007669"/>
    <property type="project" value="InterPro"/>
</dbReference>
<dbReference type="InterPro" id="IPR050879">
    <property type="entry name" value="Acyltransferase_3"/>
</dbReference>
<dbReference type="EMBL" id="VTUZ01000004">
    <property type="protein sequence ID" value="KAA1013553.1"/>
    <property type="molecule type" value="Genomic_DNA"/>
</dbReference>
<dbReference type="InterPro" id="IPR002656">
    <property type="entry name" value="Acyl_transf_3_dom"/>
</dbReference>
<evidence type="ECO:0000259" key="2">
    <source>
        <dbReference type="Pfam" id="PF01757"/>
    </source>
</evidence>
<dbReference type="RefSeq" id="WP_149669236.1">
    <property type="nucleotide sequence ID" value="NZ_VTUZ01000004.1"/>
</dbReference>
<dbReference type="Proteomes" id="UP000325273">
    <property type="component" value="Unassembled WGS sequence"/>
</dbReference>
<dbReference type="AlphaFoldDB" id="A0A5B0HFA1"/>
<evidence type="ECO:0000313" key="4">
    <source>
        <dbReference type="Proteomes" id="UP000325273"/>
    </source>
</evidence>
<feature type="transmembrane region" description="Helical" evidence="1">
    <location>
        <begin position="335"/>
        <end position="357"/>
    </location>
</feature>
<feature type="transmembrane region" description="Helical" evidence="1">
    <location>
        <begin position="7"/>
        <end position="26"/>
    </location>
</feature>
<proteinExistence type="predicted"/>
<dbReference type="PANTHER" id="PTHR23028">
    <property type="entry name" value="ACETYLTRANSFERASE"/>
    <property type="match status" value="1"/>
</dbReference>
<comment type="caution">
    <text evidence="3">The sequence shown here is derived from an EMBL/GenBank/DDBJ whole genome shotgun (WGS) entry which is preliminary data.</text>
</comment>